<comment type="caution">
    <text evidence="9">The sequence shown here is derived from an EMBL/GenBank/DDBJ whole genome shotgun (WGS) entry which is preliminary data.</text>
</comment>
<dbReference type="GO" id="GO:0003700">
    <property type="term" value="F:DNA-binding transcription factor activity"/>
    <property type="evidence" value="ECO:0007669"/>
    <property type="project" value="InterPro"/>
</dbReference>
<gene>
    <name evidence="9" type="ORF">BSTOLATCC_MIC11320</name>
</gene>
<dbReference type="PANTHER" id="PTHR47416:SF8">
    <property type="entry name" value="BASIC-LEUCINE ZIPPER TRANSCRIPTION FACTOR E-RELATED"/>
    <property type="match status" value="1"/>
</dbReference>
<dbReference type="GO" id="GO:0005634">
    <property type="term" value="C:nucleus"/>
    <property type="evidence" value="ECO:0007669"/>
    <property type="project" value="UniProtKB-SubCell"/>
</dbReference>
<name>A0AAU9IQA4_9CILI</name>
<protein>
    <recommendedName>
        <fullName evidence="8">BZIP domain-containing protein</fullName>
    </recommendedName>
</protein>
<evidence type="ECO:0000313" key="9">
    <source>
        <dbReference type="EMBL" id="CAG9314309.1"/>
    </source>
</evidence>
<evidence type="ECO:0000259" key="8">
    <source>
        <dbReference type="PROSITE" id="PS50217"/>
    </source>
</evidence>
<comment type="subcellular location">
    <subcellularLocation>
        <location evidence="1">Nucleus</location>
    </subcellularLocation>
</comment>
<dbReference type="Gene3D" id="1.20.5.170">
    <property type="match status" value="1"/>
</dbReference>
<evidence type="ECO:0000313" key="10">
    <source>
        <dbReference type="Proteomes" id="UP001162131"/>
    </source>
</evidence>
<evidence type="ECO:0000256" key="1">
    <source>
        <dbReference type="ARBA" id="ARBA00004123"/>
    </source>
</evidence>
<dbReference type="InterPro" id="IPR004827">
    <property type="entry name" value="bZIP"/>
</dbReference>
<dbReference type="Proteomes" id="UP001162131">
    <property type="component" value="Unassembled WGS sequence"/>
</dbReference>
<evidence type="ECO:0000256" key="6">
    <source>
        <dbReference type="ARBA" id="ARBA00023242"/>
    </source>
</evidence>
<dbReference type="PROSITE" id="PS00036">
    <property type="entry name" value="BZIP_BASIC"/>
    <property type="match status" value="1"/>
</dbReference>
<keyword evidence="6" id="KW-0539">Nucleus</keyword>
<evidence type="ECO:0000256" key="5">
    <source>
        <dbReference type="ARBA" id="ARBA00023163"/>
    </source>
</evidence>
<keyword evidence="5" id="KW-0804">Transcription</keyword>
<dbReference type="InterPro" id="IPR046347">
    <property type="entry name" value="bZIP_sf"/>
</dbReference>
<feature type="domain" description="BZIP" evidence="8">
    <location>
        <begin position="9"/>
        <end position="55"/>
    </location>
</feature>
<keyword evidence="3" id="KW-0805">Transcription regulation</keyword>
<dbReference type="Pfam" id="PF00170">
    <property type="entry name" value="bZIP_1"/>
    <property type="match status" value="1"/>
</dbReference>
<evidence type="ECO:0000256" key="3">
    <source>
        <dbReference type="ARBA" id="ARBA00023015"/>
    </source>
</evidence>
<dbReference type="AlphaFoldDB" id="A0AAU9IQA4"/>
<keyword evidence="4" id="KW-0238">DNA-binding</keyword>
<dbReference type="SUPFAM" id="SSF57959">
    <property type="entry name" value="Leucine zipper domain"/>
    <property type="match status" value="1"/>
</dbReference>
<dbReference type="EMBL" id="CAJZBQ010000012">
    <property type="protein sequence ID" value="CAG9314309.1"/>
    <property type="molecule type" value="Genomic_DNA"/>
</dbReference>
<organism evidence="9 10">
    <name type="scientific">Blepharisma stoltei</name>
    <dbReference type="NCBI Taxonomy" id="1481888"/>
    <lineage>
        <taxon>Eukaryota</taxon>
        <taxon>Sar</taxon>
        <taxon>Alveolata</taxon>
        <taxon>Ciliophora</taxon>
        <taxon>Postciliodesmatophora</taxon>
        <taxon>Heterotrichea</taxon>
        <taxon>Heterotrichida</taxon>
        <taxon>Blepharismidae</taxon>
        <taxon>Blepharisma</taxon>
    </lineage>
</organism>
<proteinExistence type="inferred from homology"/>
<feature type="region of interest" description="Disordered" evidence="7">
    <location>
        <begin position="1"/>
        <end position="30"/>
    </location>
</feature>
<dbReference type="SMART" id="SM00338">
    <property type="entry name" value="BRLZ"/>
    <property type="match status" value="1"/>
</dbReference>
<evidence type="ECO:0000256" key="4">
    <source>
        <dbReference type="ARBA" id="ARBA00023125"/>
    </source>
</evidence>
<reference evidence="9" key="1">
    <citation type="submission" date="2021-09" db="EMBL/GenBank/DDBJ databases">
        <authorList>
            <consortium name="AG Swart"/>
            <person name="Singh M."/>
            <person name="Singh A."/>
            <person name="Seah K."/>
            <person name="Emmerich C."/>
        </authorList>
    </citation>
    <scope>NUCLEOTIDE SEQUENCE</scope>
    <source>
        <strain evidence="9">ATCC30299</strain>
    </source>
</reference>
<accession>A0AAU9IQA4</accession>
<dbReference type="PANTHER" id="PTHR47416">
    <property type="entry name" value="BASIC-LEUCINE ZIPPER TRANSCRIPTION FACTOR F-RELATED"/>
    <property type="match status" value="1"/>
</dbReference>
<dbReference type="PROSITE" id="PS50217">
    <property type="entry name" value="BZIP"/>
    <property type="match status" value="1"/>
</dbReference>
<sequence length="206" mass="23923">MEPEIQNTVEKRQRRLAKNKESARKSRKRKKHYIDFLEKKVNALSQEADRLRQQLYKKPNIHGNNHELRNALIHGENIKDTIESIQEKLSQSCSQRKEHIQFLVDEVLDVMIPNHAKLLLVMCQNPDIEVPELTPEQISSIKQLQPDLAQEQAKLKEVVGELKQVKEEMSELLDWGGKIPQEMCEYLTNEQVAEILLSLESENVGI</sequence>
<dbReference type="GO" id="GO:0003677">
    <property type="term" value="F:DNA binding"/>
    <property type="evidence" value="ECO:0007669"/>
    <property type="project" value="UniProtKB-KW"/>
</dbReference>
<keyword evidence="10" id="KW-1185">Reference proteome</keyword>
<evidence type="ECO:0000256" key="7">
    <source>
        <dbReference type="SAM" id="MobiDB-lite"/>
    </source>
</evidence>
<evidence type="ECO:0000256" key="2">
    <source>
        <dbReference type="ARBA" id="ARBA00007163"/>
    </source>
</evidence>
<comment type="similarity">
    <text evidence="2">Belongs to the bZIP family.</text>
</comment>